<dbReference type="Pfam" id="PF21153">
    <property type="entry name" value="NSUN5_N"/>
    <property type="match status" value="1"/>
</dbReference>
<dbReference type="GO" id="GO:0070475">
    <property type="term" value="P:rRNA base methylation"/>
    <property type="evidence" value="ECO:0007669"/>
    <property type="project" value="TreeGrafter"/>
</dbReference>
<dbReference type="InterPro" id="IPR049560">
    <property type="entry name" value="MeTrfase_RsmB-F_NOP2_cat"/>
</dbReference>
<comment type="caution">
    <text evidence="9">The sequence shown here is derived from an EMBL/GenBank/DDBJ whole genome shotgun (WGS) entry which is preliminary data.</text>
</comment>
<dbReference type="PROSITE" id="PS51686">
    <property type="entry name" value="SAM_MT_RSMB_NOP"/>
    <property type="match status" value="1"/>
</dbReference>
<keyword evidence="4 6" id="KW-0694">RNA-binding</keyword>
<dbReference type="AlphaFoldDB" id="A0A1X2HXT6"/>
<comment type="catalytic activity">
    <reaction evidence="5">
        <text>a cytidine in 25S rRNA + S-adenosyl-L-methionine = a 5-methylcytidine in 25S rRNA + S-adenosyl-L-homocysteine + H(+)</text>
        <dbReference type="Rhea" id="RHEA:47780"/>
        <dbReference type="Rhea" id="RHEA-COMP:11911"/>
        <dbReference type="Rhea" id="RHEA-COMP:11912"/>
        <dbReference type="ChEBI" id="CHEBI:15378"/>
        <dbReference type="ChEBI" id="CHEBI:57856"/>
        <dbReference type="ChEBI" id="CHEBI:59789"/>
        <dbReference type="ChEBI" id="CHEBI:74483"/>
        <dbReference type="ChEBI" id="CHEBI:82748"/>
    </reaction>
</comment>
<proteinExistence type="inferred from homology"/>
<dbReference type="Proteomes" id="UP000193560">
    <property type="component" value="Unassembled WGS sequence"/>
</dbReference>
<dbReference type="FunFam" id="3.40.50.150:FF:000164">
    <property type="entry name" value="Methyltransferase NSUN5, putative"/>
    <property type="match status" value="1"/>
</dbReference>
<keyword evidence="1 6" id="KW-0489">Methyltransferase</keyword>
<dbReference type="Gene3D" id="3.40.50.150">
    <property type="entry name" value="Vaccinia Virus protein VP39"/>
    <property type="match status" value="1"/>
</dbReference>
<dbReference type="InterPro" id="IPR001678">
    <property type="entry name" value="MeTrfase_RsmB-F_NOP2_dom"/>
</dbReference>
<feature type="region of interest" description="Disordered" evidence="7">
    <location>
        <begin position="447"/>
        <end position="487"/>
    </location>
</feature>
<dbReference type="SUPFAM" id="SSF53335">
    <property type="entry name" value="S-adenosyl-L-methionine-dependent methyltransferases"/>
    <property type="match status" value="1"/>
</dbReference>
<feature type="compositionally biased region" description="Polar residues" evidence="7">
    <location>
        <begin position="456"/>
        <end position="465"/>
    </location>
</feature>
<dbReference type="EMBL" id="MCGE01000047">
    <property type="protein sequence ID" value="ORZ04922.1"/>
    <property type="molecule type" value="Genomic_DNA"/>
</dbReference>
<dbReference type="InterPro" id="IPR049561">
    <property type="entry name" value="NSUN5_7_fdxn-like"/>
</dbReference>
<feature type="binding site" evidence="6">
    <location>
        <position position="303"/>
    </location>
    <ligand>
        <name>S-adenosyl-L-methionine</name>
        <dbReference type="ChEBI" id="CHEBI:59789"/>
    </ligand>
</feature>
<dbReference type="InterPro" id="IPR029063">
    <property type="entry name" value="SAM-dependent_MTases_sf"/>
</dbReference>
<keyword evidence="2 6" id="KW-0808">Transferase</keyword>
<feature type="active site" description="Nucleophile" evidence="6">
    <location>
        <position position="368"/>
    </location>
</feature>
<keyword evidence="3 6" id="KW-0949">S-adenosyl-L-methionine</keyword>
<dbReference type="Gene3D" id="3.30.70.1170">
    <property type="entry name" value="Sun protein, domain 3"/>
    <property type="match status" value="1"/>
</dbReference>
<dbReference type="GO" id="GO:0003723">
    <property type="term" value="F:RNA binding"/>
    <property type="evidence" value="ECO:0007669"/>
    <property type="project" value="UniProtKB-UniRule"/>
</dbReference>
<dbReference type="OrthoDB" id="435282at2759"/>
<evidence type="ECO:0000256" key="2">
    <source>
        <dbReference type="ARBA" id="ARBA00022679"/>
    </source>
</evidence>
<evidence type="ECO:0000256" key="6">
    <source>
        <dbReference type="PROSITE-ProRule" id="PRU01023"/>
    </source>
</evidence>
<protein>
    <submittedName>
        <fullName evidence="9">S-adenosyl-L-methionine-dependent methyltransferase</fullName>
    </submittedName>
</protein>
<dbReference type="Pfam" id="PF21148">
    <property type="entry name" value="NSUN5_fdxn-like"/>
    <property type="match status" value="1"/>
</dbReference>
<dbReference type="InterPro" id="IPR048889">
    <property type="entry name" value="NSUN5_RCM1_N"/>
</dbReference>
<feature type="binding site" evidence="6">
    <location>
        <begin position="232"/>
        <end position="238"/>
    </location>
    <ligand>
        <name>S-adenosyl-L-methionine</name>
        <dbReference type="ChEBI" id="CHEBI:59789"/>
    </ligand>
</feature>
<reference evidence="9 10" key="1">
    <citation type="submission" date="2016-07" db="EMBL/GenBank/DDBJ databases">
        <title>Pervasive Adenine N6-methylation of Active Genes in Fungi.</title>
        <authorList>
            <consortium name="DOE Joint Genome Institute"/>
            <person name="Mondo S.J."/>
            <person name="Dannebaum R.O."/>
            <person name="Kuo R.C."/>
            <person name="Labutti K."/>
            <person name="Haridas S."/>
            <person name="Kuo A."/>
            <person name="Salamov A."/>
            <person name="Ahrendt S.R."/>
            <person name="Lipzen A."/>
            <person name="Sullivan W."/>
            <person name="Andreopoulos W.B."/>
            <person name="Clum A."/>
            <person name="Lindquist E."/>
            <person name="Daum C."/>
            <person name="Ramamoorthy G.K."/>
            <person name="Gryganskyi A."/>
            <person name="Culley D."/>
            <person name="Magnuson J.K."/>
            <person name="James T.Y."/>
            <person name="O'Malley M.A."/>
            <person name="Stajich J.E."/>
            <person name="Spatafora J.W."/>
            <person name="Visel A."/>
            <person name="Grigoriev I.V."/>
        </authorList>
    </citation>
    <scope>NUCLEOTIDE SEQUENCE [LARGE SCALE GENOMIC DNA]</scope>
    <source>
        <strain evidence="9 10">NRRL 1336</strain>
    </source>
</reference>
<evidence type="ECO:0000313" key="9">
    <source>
        <dbReference type="EMBL" id="ORZ04922.1"/>
    </source>
</evidence>
<name>A0A1X2HXT6_9FUNG</name>
<evidence type="ECO:0000313" key="10">
    <source>
        <dbReference type="Proteomes" id="UP000193560"/>
    </source>
</evidence>
<feature type="domain" description="SAM-dependent MTase RsmB/NOP-type" evidence="8">
    <location>
        <begin position="127"/>
        <end position="441"/>
    </location>
</feature>
<dbReference type="STRING" id="90262.A0A1X2HXT6"/>
<organism evidence="9 10">
    <name type="scientific">Absidia repens</name>
    <dbReference type="NCBI Taxonomy" id="90262"/>
    <lineage>
        <taxon>Eukaryota</taxon>
        <taxon>Fungi</taxon>
        <taxon>Fungi incertae sedis</taxon>
        <taxon>Mucoromycota</taxon>
        <taxon>Mucoromycotina</taxon>
        <taxon>Mucoromycetes</taxon>
        <taxon>Mucorales</taxon>
        <taxon>Cunninghamellaceae</taxon>
        <taxon>Absidia</taxon>
    </lineage>
</organism>
<sequence>MNFYQHAGQIIDKLGRHEGTIKGLVLGDPKVQDKKKMYALVCETLKYKHVLNEIIDTTEICVIEKKLKRSLALVLIHDLLFSRRGIPVNSQAPLKQCITRHQARLKAELVKIKIKKGATSNTDLLSQKSKDALHIPRYVRVNEHKSTVENMIKAFEKEGYTFVDTPEDLRTLGIKSFCKDAHLHDVLVFPPKTDLHIHPKYVAGDIILQDKASCFPAHVAQIPTNVHAIDACAAPGNKTSHLSALMKNTGRIWAFDLDQRRLQTLKKLTTKAGCRNIEAIHGSFLDADPMDAMYAKVEYLLLDPSCSGSGIVSRLDHLVDGDDDEQENADGTITTREERLQNLSDFQISIIEHALKFPNAKRIVYSTCSIHSEENENVVQTILSRHPEFVLASRESVLPTWQRRGFPGEMENYREQSDSVVRTLPSEDLTNGFFVACFVPRTATSLSSTMSTSKTEVPSVSTQPKTLLKPLPGSTTPSAKRSRTESEIKFPVRPTATTTTRMMPMVARRRKRKTTRSAQLPRSLVV</sequence>
<comment type="caution">
    <text evidence="6">Lacks conserved residue(s) required for the propagation of feature annotation.</text>
</comment>
<dbReference type="GO" id="GO:0008173">
    <property type="term" value="F:RNA methyltransferase activity"/>
    <property type="evidence" value="ECO:0007669"/>
    <property type="project" value="InterPro"/>
</dbReference>
<gene>
    <name evidence="9" type="ORF">BCR42DRAFT_457059</name>
</gene>
<feature type="binding site" evidence="6">
    <location>
        <position position="256"/>
    </location>
    <ligand>
        <name>S-adenosyl-L-methionine</name>
        <dbReference type="ChEBI" id="CHEBI:59789"/>
    </ligand>
</feature>
<evidence type="ECO:0000256" key="3">
    <source>
        <dbReference type="ARBA" id="ARBA00022691"/>
    </source>
</evidence>
<evidence type="ECO:0000259" key="8">
    <source>
        <dbReference type="PROSITE" id="PS51686"/>
    </source>
</evidence>
<accession>A0A1X2HXT6</accession>
<dbReference type="PANTHER" id="PTHR22807:SF4">
    <property type="entry name" value="28S RRNA (CYTOSINE-C(5))-METHYLTRANSFERASE"/>
    <property type="match status" value="1"/>
</dbReference>
<dbReference type="PRINTS" id="PR02008">
    <property type="entry name" value="RCMTFAMILY"/>
</dbReference>
<evidence type="ECO:0000256" key="4">
    <source>
        <dbReference type="ARBA" id="ARBA00022884"/>
    </source>
</evidence>
<dbReference type="InterPro" id="IPR023267">
    <property type="entry name" value="RCMT"/>
</dbReference>
<evidence type="ECO:0000256" key="7">
    <source>
        <dbReference type="SAM" id="MobiDB-lite"/>
    </source>
</evidence>
<dbReference type="PANTHER" id="PTHR22807">
    <property type="entry name" value="NOP2 YEAST -RELATED NOL1/NOP2/FMU SUN DOMAIN-CONTAINING"/>
    <property type="match status" value="1"/>
</dbReference>
<keyword evidence="10" id="KW-1185">Reference proteome</keyword>
<evidence type="ECO:0000256" key="1">
    <source>
        <dbReference type="ARBA" id="ARBA00022603"/>
    </source>
</evidence>
<comment type="similarity">
    <text evidence="6">Belongs to the class I-like SAM-binding methyltransferase superfamily. RsmB/NOP family.</text>
</comment>
<dbReference type="GO" id="GO:0005730">
    <property type="term" value="C:nucleolus"/>
    <property type="evidence" value="ECO:0007669"/>
    <property type="project" value="TreeGrafter"/>
</dbReference>
<dbReference type="CDD" id="cd02440">
    <property type="entry name" value="AdoMet_MTases"/>
    <property type="match status" value="1"/>
</dbReference>
<dbReference type="Pfam" id="PF01189">
    <property type="entry name" value="Methyltr_RsmB-F"/>
    <property type="match status" value="1"/>
</dbReference>
<evidence type="ECO:0000256" key="5">
    <source>
        <dbReference type="ARBA" id="ARBA00053002"/>
    </source>
</evidence>